<protein>
    <submittedName>
        <fullName evidence="2">D-inositol-3-phosphate glycosyltransferase</fullName>
        <ecNumber evidence="2">2.4.1.250</ecNumber>
    </submittedName>
</protein>
<dbReference type="Gene3D" id="3.40.50.2000">
    <property type="entry name" value="Glycogen Phosphorylase B"/>
    <property type="match status" value="2"/>
</dbReference>
<dbReference type="InterPro" id="IPR050194">
    <property type="entry name" value="Glycosyltransferase_grp1"/>
</dbReference>
<dbReference type="EC" id="2.4.1.250" evidence="2"/>
<name>A0A645ASM4_9ZZZZ</name>
<dbReference type="PANTHER" id="PTHR45947:SF3">
    <property type="entry name" value="SULFOQUINOVOSYL TRANSFERASE SQD2"/>
    <property type="match status" value="1"/>
</dbReference>
<dbReference type="SUPFAM" id="SSF53756">
    <property type="entry name" value="UDP-Glycosyltransferase/glycogen phosphorylase"/>
    <property type="match status" value="1"/>
</dbReference>
<feature type="domain" description="Glycosyl transferase family 1" evidence="1">
    <location>
        <begin position="9"/>
        <end position="122"/>
    </location>
</feature>
<reference evidence="2" key="1">
    <citation type="submission" date="2019-08" db="EMBL/GenBank/DDBJ databases">
        <authorList>
            <person name="Kucharzyk K."/>
            <person name="Murdoch R.W."/>
            <person name="Higgins S."/>
            <person name="Loffler F."/>
        </authorList>
    </citation>
    <scope>NUCLEOTIDE SEQUENCE</scope>
</reference>
<organism evidence="2">
    <name type="scientific">bioreactor metagenome</name>
    <dbReference type="NCBI Taxonomy" id="1076179"/>
    <lineage>
        <taxon>unclassified sequences</taxon>
        <taxon>metagenomes</taxon>
        <taxon>ecological metagenomes</taxon>
    </lineage>
</organism>
<gene>
    <name evidence="2" type="primary">mshA_83</name>
    <name evidence="2" type="ORF">SDC9_102704</name>
</gene>
<dbReference type="PANTHER" id="PTHR45947">
    <property type="entry name" value="SULFOQUINOVOSYL TRANSFERASE SQD2"/>
    <property type="match status" value="1"/>
</dbReference>
<sequence>MLSFRLTSYERYLKHIIIESNLFDHVFFLGQLDEEAICQQYLASNVFVCPSSIENSPNSVAEAMILGVPTVCSDVGGVKDFIQHGKNAFLYPADEWYMIPYYIDKIFSDESVCNSISLEAKKIREKYDIAENGKTLINIYHDVLEDQ</sequence>
<dbReference type="AlphaFoldDB" id="A0A645ASM4"/>
<proteinExistence type="predicted"/>
<keyword evidence="2" id="KW-0328">Glycosyltransferase</keyword>
<keyword evidence="2" id="KW-0808">Transferase</keyword>
<evidence type="ECO:0000313" key="2">
    <source>
        <dbReference type="EMBL" id="MPM55906.1"/>
    </source>
</evidence>
<dbReference type="InterPro" id="IPR001296">
    <property type="entry name" value="Glyco_trans_1"/>
</dbReference>
<dbReference type="Pfam" id="PF00534">
    <property type="entry name" value="Glycos_transf_1"/>
    <property type="match status" value="1"/>
</dbReference>
<dbReference type="GO" id="GO:0102710">
    <property type="term" value="F:D-inositol-3-phosphate glycosyltransferase activity"/>
    <property type="evidence" value="ECO:0007669"/>
    <property type="project" value="UniProtKB-EC"/>
</dbReference>
<accession>A0A645ASM4</accession>
<evidence type="ECO:0000259" key="1">
    <source>
        <dbReference type="Pfam" id="PF00534"/>
    </source>
</evidence>
<dbReference type="EMBL" id="VSSQ01015494">
    <property type="protein sequence ID" value="MPM55906.1"/>
    <property type="molecule type" value="Genomic_DNA"/>
</dbReference>
<comment type="caution">
    <text evidence="2">The sequence shown here is derived from an EMBL/GenBank/DDBJ whole genome shotgun (WGS) entry which is preliminary data.</text>
</comment>
<dbReference type="CDD" id="cd03801">
    <property type="entry name" value="GT4_PimA-like"/>
    <property type="match status" value="1"/>
</dbReference>